<feature type="transmembrane region" description="Helical" evidence="1">
    <location>
        <begin position="82"/>
        <end position="99"/>
    </location>
</feature>
<keyword evidence="3" id="KW-1185">Reference proteome</keyword>
<sequence length="140" mass="15943">MALDVAIFSLWDATPKILYGFGVFAFSSIIYWQYKKVNETRNTVGFSKGFLVGQLFFSIFLILGSIFRWLQNNPFDATSINSPLILIGLSLFCVNLYTLKMKLENTDLARKAGLTEAQHYERIIFPSLEPNEMNNVTLLS</sequence>
<evidence type="ECO:0000256" key="1">
    <source>
        <dbReference type="SAM" id="Phobius"/>
    </source>
</evidence>
<reference evidence="2 3" key="1">
    <citation type="journal article" date="2014" name="Genome Announc.">
        <title>Complete Genome Sequence of Mycoplasma ovis Strain Michigan, a Hemoplasma of Sheep with Two Distinct 16S rRNA Genes.</title>
        <authorList>
            <person name="Deshuillers P.L."/>
            <person name="Santos A.P."/>
            <person name="do Nascimento N.C."/>
            <person name="Hampel J.A."/>
            <person name="Bergin I.L."/>
            <person name="Dyson M.C."/>
            <person name="Messick J.B."/>
        </authorList>
    </citation>
    <scope>NUCLEOTIDE SEQUENCE [LARGE SCALE GENOMIC DNA]</scope>
    <source>
        <strain evidence="2 3">Michigan</strain>
    </source>
</reference>
<proteinExistence type="predicted"/>
<evidence type="ECO:0000313" key="2">
    <source>
        <dbReference type="EMBL" id="AHC40086.1"/>
    </source>
</evidence>
<name>A0ABN4BLF6_9MOLU</name>
<dbReference type="EMBL" id="CP006935">
    <property type="protein sequence ID" value="AHC40086.1"/>
    <property type="molecule type" value="Genomic_DNA"/>
</dbReference>
<protein>
    <submittedName>
        <fullName evidence="2">Uncharacterized protein</fullName>
    </submittedName>
</protein>
<keyword evidence="1" id="KW-0812">Transmembrane</keyword>
<keyword evidence="1" id="KW-1133">Transmembrane helix</keyword>
<keyword evidence="1" id="KW-0472">Membrane</keyword>
<gene>
    <name evidence="2" type="ORF">OVS_00255</name>
</gene>
<accession>A0ABN4BLF6</accession>
<dbReference type="RefSeq" id="WP_024070859.1">
    <property type="nucleotide sequence ID" value="NC_023062.1"/>
</dbReference>
<evidence type="ECO:0000313" key="3">
    <source>
        <dbReference type="Proteomes" id="UP000018745"/>
    </source>
</evidence>
<dbReference type="Proteomes" id="UP000018745">
    <property type="component" value="Chromosome"/>
</dbReference>
<organism evidence="2 3">
    <name type="scientific">Mycoplasma ovis str. Michigan</name>
    <dbReference type="NCBI Taxonomy" id="1415773"/>
    <lineage>
        <taxon>Bacteria</taxon>
        <taxon>Bacillati</taxon>
        <taxon>Mycoplasmatota</taxon>
        <taxon>Mollicutes</taxon>
        <taxon>Mycoplasmataceae</taxon>
        <taxon>Mycoplasma</taxon>
    </lineage>
</organism>
<feature type="transmembrane region" description="Helical" evidence="1">
    <location>
        <begin position="46"/>
        <end position="70"/>
    </location>
</feature>
<feature type="transmembrane region" description="Helical" evidence="1">
    <location>
        <begin position="17"/>
        <end position="34"/>
    </location>
</feature>